<keyword evidence="3" id="KW-1185">Reference proteome</keyword>
<dbReference type="CDD" id="cd03116">
    <property type="entry name" value="MobB"/>
    <property type="match status" value="1"/>
</dbReference>
<evidence type="ECO:0000313" key="2">
    <source>
        <dbReference type="EMBL" id="TCK63957.1"/>
    </source>
</evidence>
<dbReference type="PANTHER" id="PTHR40072">
    <property type="entry name" value="MOLYBDOPTERIN-GUANINE DINUCLEOTIDE BIOSYNTHESIS ADAPTER PROTEIN-RELATED"/>
    <property type="match status" value="1"/>
</dbReference>
<organism evidence="2 3">
    <name type="scientific">Celerinatantimonas diazotrophica</name>
    <dbReference type="NCBI Taxonomy" id="412034"/>
    <lineage>
        <taxon>Bacteria</taxon>
        <taxon>Pseudomonadati</taxon>
        <taxon>Pseudomonadota</taxon>
        <taxon>Gammaproteobacteria</taxon>
        <taxon>Celerinatantimonadaceae</taxon>
        <taxon>Celerinatantimonas</taxon>
    </lineage>
</organism>
<dbReference type="NCBIfam" id="TIGR00176">
    <property type="entry name" value="mobB"/>
    <property type="match status" value="1"/>
</dbReference>
<gene>
    <name evidence="2" type="ORF">EV690_0071</name>
</gene>
<reference evidence="2 3" key="1">
    <citation type="submission" date="2019-03" db="EMBL/GenBank/DDBJ databases">
        <title>Genomic Encyclopedia of Type Strains, Phase IV (KMG-IV): sequencing the most valuable type-strain genomes for metagenomic binning, comparative biology and taxonomic classification.</title>
        <authorList>
            <person name="Goeker M."/>
        </authorList>
    </citation>
    <scope>NUCLEOTIDE SEQUENCE [LARGE SCALE GENOMIC DNA]</scope>
    <source>
        <strain evidence="2 3">DSM 18577</strain>
    </source>
</reference>
<sequence>MKPDLSYWPKPVIALAGFSGSGKTTLLCQLLEIISAQNIRVGVIKHSHHQIEMDSPGKDSYRLTHSGAAQMLLSNPNQTILFSKQNNHDDLDSQLQCLCWDKLDLVIVEGYRHSNVPKLEIHRPELNKPLLAVNDPWIFAVATNQPQQHIQLPQWPLDNPQVIAEKILSICLKNI</sequence>
<protein>
    <submittedName>
        <fullName evidence="2">Molybdopterin-guanine dinucleotide biosynthesis protein B</fullName>
    </submittedName>
</protein>
<dbReference type="SUPFAM" id="SSF52540">
    <property type="entry name" value="P-loop containing nucleoside triphosphate hydrolases"/>
    <property type="match status" value="1"/>
</dbReference>
<dbReference type="Pfam" id="PF03205">
    <property type="entry name" value="MobB"/>
    <property type="match status" value="1"/>
</dbReference>
<comment type="caution">
    <text evidence="2">The sequence shown here is derived from an EMBL/GenBank/DDBJ whole genome shotgun (WGS) entry which is preliminary data.</text>
</comment>
<dbReference type="InterPro" id="IPR004435">
    <property type="entry name" value="MobB_dom"/>
</dbReference>
<dbReference type="InterPro" id="IPR027417">
    <property type="entry name" value="P-loop_NTPase"/>
</dbReference>
<evidence type="ECO:0000259" key="1">
    <source>
        <dbReference type="Pfam" id="PF03205"/>
    </source>
</evidence>
<dbReference type="InterPro" id="IPR052539">
    <property type="entry name" value="MGD_biosynthesis_adapter"/>
</dbReference>
<dbReference type="AlphaFoldDB" id="A0A4R1KI73"/>
<dbReference type="Proteomes" id="UP000295565">
    <property type="component" value="Unassembled WGS sequence"/>
</dbReference>
<evidence type="ECO:0000313" key="3">
    <source>
        <dbReference type="Proteomes" id="UP000295565"/>
    </source>
</evidence>
<proteinExistence type="predicted"/>
<dbReference type="GO" id="GO:0005525">
    <property type="term" value="F:GTP binding"/>
    <property type="evidence" value="ECO:0007669"/>
    <property type="project" value="InterPro"/>
</dbReference>
<feature type="domain" description="Molybdopterin-guanine dinucleotide biosynthesis protein B (MobB)" evidence="1">
    <location>
        <begin position="12"/>
        <end position="143"/>
    </location>
</feature>
<dbReference type="EMBL" id="SMGD01000001">
    <property type="protein sequence ID" value="TCK63957.1"/>
    <property type="molecule type" value="Genomic_DNA"/>
</dbReference>
<accession>A0A4R1KI73</accession>
<dbReference type="OrthoDB" id="9804758at2"/>
<dbReference type="GO" id="GO:0006777">
    <property type="term" value="P:Mo-molybdopterin cofactor biosynthetic process"/>
    <property type="evidence" value="ECO:0007669"/>
    <property type="project" value="InterPro"/>
</dbReference>
<dbReference type="Gene3D" id="3.40.50.300">
    <property type="entry name" value="P-loop containing nucleotide triphosphate hydrolases"/>
    <property type="match status" value="1"/>
</dbReference>
<name>A0A4R1KI73_9GAMM</name>
<dbReference type="RefSeq" id="WP_131910957.1">
    <property type="nucleotide sequence ID" value="NZ_OU594967.1"/>
</dbReference>
<dbReference type="PANTHER" id="PTHR40072:SF1">
    <property type="entry name" value="MOLYBDOPTERIN-GUANINE DINUCLEOTIDE BIOSYNTHESIS ADAPTER PROTEIN"/>
    <property type="match status" value="1"/>
</dbReference>